<accession>A0A2H3JMK6</accession>
<dbReference type="InterPro" id="IPR032675">
    <property type="entry name" value="LRR_dom_sf"/>
</dbReference>
<gene>
    <name evidence="1" type="ORF">WOLCODRAFT_135893</name>
</gene>
<dbReference type="Gene3D" id="3.80.10.10">
    <property type="entry name" value="Ribonuclease Inhibitor"/>
    <property type="match status" value="1"/>
</dbReference>
<keyword evidence="2" id="KW-1185">Reference proteome</keyword>
<sequence>MSSVSVLLPVELWLYIFRLSTISSETRKLHATTYRPFDTTKVDAVDVAVTRTKAALVRVCKQWRAWAMELLYEDLLLRSPKKLPQVSLHDVAAREAAASNPCVEPAHCGRWVRRACLPYCCSSTPSYRPPKALQILEQCPRLEVLVRTGPFSHPDADMRFEFSTSCPPLPALKRLDWWHDNEAARAGGINLLGDVLLAAPNLQYLSVGGRVHFSHVAPRPPDLPKLATLRVLQGTSVQLVGQLSRWSLPSLRHLVLDGAEPNILEFLWEAFGAQLRTIELGESLCFAAPDARTLARILESCPQLEELNYHVFMTAVPAPFREEEKFDTITTVGLHAQPSSLVPQGSTEFWQQIQGHFDMLYRPNLSALRKIVLYDDWDMVANDCRYLSLIQPLLDRRVTIERASD</sequence>
<evidence type="ECO:0000313" key="2">
    <source>
        <dbReference type="Proteomes" id="UP000218811"/>
    </source>
</evidence>
<name>A0A2H3JMK6_WOLCO</name>
<organism evidence="1 2">
    <name type="scientific">Wolfiporia cocos (strain MD-104)</name>
    <name type="common">Brown rot fungus</name>
    <dbReference type="NCBI Taxonomy" id="742152"/>
    <lineage>
        <taxon>Eukaryota</taxon>
        <taxon>Fungi</taxon>
        <taxon>Dikarya</taxon>
        <taxon>Basidiomycota</taxon>
        <taxon>Agaricomycotina</taxon>
        <taxon>Agaricomycetes</taxon>
        <taxon>Polyporales</taxon>
        <taxon>Phaeolaceae</taxon>
        <taxon>Wolfiporia</taxon>
    </lineage>
</organism>
<dbReference type="AlphaFoldDB" id="A0A2H3JMK6"/>
<reference evidence="1 2" key="1">
    <citation type="journal article" date="2012" name="Science">
        <title>The Paleozoic origin of enzymatic lignin decomposition reconstructed from 31 fungal genomes.</title>
        <authorList>
            <person name="Floudas D."/>
            <person name="Binder M."/>
            <person name="Riley R."/>
            <person name="Barry K."/>
            <person name="Blanchette R.A."/>
            <person name="Henrissat B."/>
            <person name="Martinez A.T."/>
            <person name="Otillar R."/>
            <person name="Spatafora J.W."/>
            <person name="Yadav J.S."/>
            <person name="Aerts A."/>
            <person name="Benoit I."/>
            <person name="Boyd A."/>
            <person name="Carlson A."/>
            <person name="Copeland A."/>
            <person name="Coutinho P.M."/>
            <person name="de Vries R.P."/>
            <person name="Ferreira P."/>
            <person name="Findley K."/>
            <person name="Foster B."/>
            <person name="Gaskell J."/>
            <person name="Glotzer D."/>
            <person name="Gorecki P."/>
            <person name="Heitman J."/>
            <person name="Hesse C."/>
            <person name="Hori C."/>
            <person name="Igarashi K."/>
            <person name="Jurgens J.A."/>
            <person name="Kallen N."/>
            <person name="Kersten P."/>
            <person name="Kohler A."/>
            <person name="Kuees U."/>
            <person name="Kumar T.K.A."/>
            <person name="Kuo A."/>
            <person name="LaButti K."/>
            <person name="Larrondo L.F."/>
            <person name="Lindquist E."/>
            <person name="Ling A."/>
            <person name="Lombard V."/>
            <person name="Lucas S."/>
            <person name="Lundell T."/>
            <person name="Martin R."/>
            <person name="McLaughlin D.J."/>
            <person name="Morgenstern I."/>
            <person name="Morin E."/>
            <person name="Murat C."/>
            <person name="Nagy L.G."/>
            <person name="Nolan M."/>
            <person name="Ohm R.A."/>
            <person name="Patyshakuliyeva A."/>
            <person name="Rokas A."/>
            <person name="Ruiz-Duenas F.J."/>
            <person name="Sabat G."/>
            <person name="Salamov A."/>
            <person name="Samejima M."/>
            <person name="Schmutz J."/>
            <person name="Slot J.C."/>
            <person name="St John F."/>
            <person name="Stenlid J."/>
            <person name="Sun H."/>
            <person name="Sun S."/>
            <person name="Syed K."/>
            <person name="Tsang A."/>
            <person name="Wiebenga A."/>
            <person name="Young D."/>
            <person name="Pisabarro A."/>
            <person name="Eastwood D.C."/>
            <person name="Martin F."/>
            <person name="Cullen D."/>
            <person name="Grigoriev I.V."/>
            <person name="Hibbett D.S."/>
        </authorList>
    </citation>
    <scope>NUCLEOTIDE SEQUENCE [LARGE SCALE GENOMIC DNA]</scope>
    <source>
        <strain evidence="1 2">MD-104</strain>
    </source>
</reference>
<dbReference type="OrthoDB" id="3256525at2759"/>
<dbReference type="OMA" id="RTGGINS"/>
<dbReference type="SUPFAM" id="SSF52047">
    <property type="entry name" value="RNI-like"/>
    <property type="match status" value="1"/>
</dbReference>
<evidence type="ECO:0000313" key="1">
    <source>
        <dbReference type="EMBL" id="PCH37874.1"/>
    </source>
</evidence>
<proteinExistence type="predicted"/>
<dbReference type="Proteomes" id="UP000218811">
    <property type="component" value="Unassembled WGS sequence"/>
</dbReference>
<dbReference type="EMBL" id="KB467942">
    <property type="protein sequence ID" value="PCH37874.1"/>
    <property type="molecule type" value="Genomic_DNA"/>
</dbReference>
<evidence type="ECO:0008006" key="3">
    <source>
        <dbReference type="Google" id="ProtNLM"/>
    </source>
</evidence>
<protein>
    <recommendedName>
        <fullName evidence="3">F-box domain-containing protein</fullName>
    </recommendedName>
</protein>